<keyword evidence="2" id="KW-0342">GTP-binding</keyword>
<dbReference type="Pfam" id="PF00071">
    <property type="entry name" value="Ras"/>
    <property type="match status" value="1"/>
</dbReference>
<dbReference type="AlphaFoldDB" id="A0A9D4KY49"/>
<sequence>MAQKTDSLTFKRKTDNSEIKQQNRISTRVIVGHIDADGPRPDRSLKVTVVGDSGTGKTCLLKAFANNKFPEEEISCQSLFENSKGTIRVGSGGTFEVPVSMVTSDECLEFGLTDTIGTENYRSLREVFAAKTDIFLVCFSVTDPQTLENVKTNWLAEIRLLTPGAPFILVGTKTDLREDDVFVSSLKARNEEPVTMLKGIKLARRLGALEYAECSAVDMIGIKELFLTVALVTKPQTSKKGDKRKGDMNSCTVS</sequence>
<dbReference type="InterPro" id="IPR003578">
    <property type="entry name" value="Small_GTPase_Rho"/>
</dbReference>
<dbReference type="PANTHER" id="PTHR24072">
    <property type="entry name" value="RHO FAMILY GTPASE"/>
    <property type="match status" value="1"/>
</dbReference>
<dbReference type="SMART" id="SM00175">
    <property type="entry name" value="RAB"/>
    <property type="match status" value="1"/>
</dbReference>
<protein>
    <submittedName>
        <fullName evidence="3">Uncharacterized protein</fullName>
    </submittedName>
</protein>
<dbReference type="InterPro" id="IPR001806">
    <property type="entry name" value="Small_GTPase"/>
</dbReference>
<dbReference type="SUPFAM" id="SSF52540">
    <property type="entry name" value="P-loop containing nucleoside triphosphate hydrolases"/>
    <property type="match status" value="1"/>
</dbReference>
<dbReference type="NCBIfam" id="TIGR00231">
    <property type="entry name" value="small_GTP"/>
    <property type="match status" value="1"/>
</dbReference>
<evidence type="ECO:0000256" key="2">
    <source>
        <dbReference type="ARBA" id="ARBA00023134"/>
    </source>
</evidence>
<evidence type="ECO:0000313" key="3">
    <source>
        <dbReference type="EMBL" id="KAH3848303.1"/>
    </source>
</evidence>
<accession>A0A9D4KY49</accession>
<dbReference type="GO" id="GO:0007264">
    <property type="term" value="P:small GTPase-mediated signal transduction"/>
    <property type="evidence" value="ECO:0007669"/>
    <property type="project" value="InterPro"/>
</dbReference>
<name>A0A9D4KY49_DREPO</name>
<reference evidence="3" key="1">
    <citation type="journal article" date="2019" name="bioRxiv">
        <title>The Genome of the Zebra Mussel, Dreissena polymorpha: A Resource for Invasive Species Research.</title>
        <authorList>
            <person name="McCartney M.A."/>
            <person name="Auch B."/>
            <person name="Kono T."/>
            <person name="Mallez S."/>
            <person name="Zhang Y."/>
            <person name="Obille A."/>
            <person name="Becker A."/>
            <person name="Abrahante J.E."/>
            <person name="Garbe J."/>
            <person name="Badalamenti J.P."/>
            <person name="Herman A."/>
            <person name="Mangelson H."/>
            <person name="Liachko I."/>
            <person name="Sullivan S."/>
            <person name="Sone E.D."/>
            <person name="Koren S."/>
            <person name="Silverstein K.A.T."/>
            <person name="Beckman K.B."/>
            <person name="Gohl D.M."/>
        </authorList>
    </citation>
    <scope>NUCLEOTIDE SEQUENCE</scope>
    <source>
        <strain evidence="3">Duluth1</strain>
        <tissue evidence="3">Whole animal</tissue>
    </source>
</reference>
<dbReference type="CDD" id="cd00157">
    <property type="entry name" value="Rho"/>
    <property type="match status" value="1"/>
</dbReference>
<evidence type="ECO:0000256" key="1">
    <source>
        <dbReference type="ARBA" id="ARBA00022741"/>
    </source>
</evidence>
<dbReference type="PROSITE" id="PS51420">
    <property type="entry name" value="RHO"/>
    <property type="match status" value="1"/>
</dbReference>
<gene>
    <name evidence="3" type="ORF">DPMN_090662</name>
</gene>
<dbReference type="Proteomes" id="UP000828390">
    <property type="component" value="Unassembled WGS sequence"/>
</dbReference>
<organism evidence="3 4">
    <name type="scientific">Dreissena polymorpha</name>
    <name type="common">Zebra mussel</name>
    <name type="synonym">Mytilus polymorpha</name>
    <dbReference type="NCBI Taxonomy" id="45954"/>
    <lineage>
        <taxon>Eukaryota</taxon>
        <taxon>Metazoa</taxon>
        <taxon>Spiralia</taxon>
        <taxon>Lophotrochozoa</taxon>
        <taxon>Mollusca</taxon>
        <taxon>Bivalvia</taxon>
        <taxon>Autobranchia</taxon>
        <taxon>Heteroconchia</taxon>
        <taxon>Euheterodonta</taxon>
        <taxon>Imparidentia</taxon>
        <taxon>Neoheterodontei</taxon>
        <taxon>Myida</taxon>
        <taxon>Dreissenoidea</taxon>
        <taxon>Dreissenidae</taxon>
        <taxon>Dreissena</taxon>
    </lineage>
</organism>
<dbReference type="EMBL" id="JAIWYP010000003">
    <property type="protein sequence ID" value="KAH3848303.1"/>
    <property type="molecule type" value="Genomic_DNA"/>
</dbReference>
<dbReference type="SMART" id="SM00174">
    <property type="entry name" value="RHO"/>
    <property type="match status" value="1"/>
</dbReference>
<dbReference type="PRINTS" id="PR00449">
    <property type="entry name" value="RASTRNSFRMNG"/>
</dbReference>
<dbReference type="InterPro" id="IPR027417">
    <property type="entry name" value="P-loop_NTPase"/>
</dbReference>
<evidence type="ECO:0000313" key="4">
    <source>
        <dbReference type="Proteomes" id="UP000828390"/>
    </source>
</evidence>
<dbReference type="InterPro" id="IPR005225">
    <property type="entry name" value="Small_GTP-bd"/>
</dbReference>
<keyword evidence="1" id="KW-0547">Nucleotide-binding</keyword>
<comment type="caution">
    <text evidence="3">The sequence shown here is derived from an EMBL/GenBank/DDBJ whole genome shotgun (WGS) entry which is preliminary data.</text>
</comment>
<dbReference type="Gene3D" id="3.40.50.300">
    <property type="entry name" value="P-loop containing nucleotide triphosphate hydrolases"/>
    <property type="match status" value="1"/>
</dbReference>
<dbReference type="PROSITE" id="PS51419">
    <property type="entry name" value="RAB"/>
    <property type="match status" value="1"/>
</dbReference>
<dbReference type="GO" id="GO:0005525">
    <property type="term" value="F:GTP binding"/>
    <property type="evidence" value="ECO:0007669"/>
    <property type="project" value="UniProtKB-KW"/>
</dbReference>
<keyword evidence="4" id="KW-1185">Reference proteome</keyword>
<dbReference type="SMART" id="SM00173">
    <property type="entry name" value="RAS"/>
    <property type="match status" value="1"/>
</dbReference>
<dbReference type="PROSITE" id="PS51421">
    <property type="entry name" value="RAS"/>
    <property type="match status" value="1"/>
</dbReference>
<reference evidence="3" key="2">
    <citation type="submission" date="2020-11" db="EMBL/GenBank/DDBJ databases">
        <authorList>
            <person name="McCartney M.A."/>
            <person name="Auch B."/>
            <person name="Kono T."/>
            <person name="Mallez S."/>
            <person name="Becker A."/>
            <person name="Gohl D.M."/>
            <person name="Silverstein K.A.T."/>
            <person name="Koren S."/>
            <person name="Bechman K.B."/>
            <person name="Herman A."/>
            <person name="Abrahante J.E."/>
            <person name="Garbe J."/>
        </authorList>
    </citation>
    <scope>NUCLEOTIDE SEQUENCE</scope>
    <source>
        <strain evidence="3">Duluth1</strain>
        <tissue evidence="3">Whole animal</tissue>
    </source>
</reference>
<proteinExistence type="predicted"/>
<dbReference type="GO" id="GO:0003924">
    <property type="term" value="F:GTPase activity"/>
    <property type="evidence" value="ECO:0007669"/>
    <property type="project" value="InterPro"/>
</dbReference>